<gene>
    <name evidence="2" type="ORF">AWRI3578_g704</name>
</gene>
<feature type="region of interest" description="Disordered" evidence="1">
    <location>
        <begin position="224"/>
        <end position="247"/>
    </location>
</feature>
<proteinExistence type="predicted"/>
<reference evidence="3" key="1">
    <citation type="journal article" date="2016" name="Genome Announc.">
        <title>Genome sequences of three species of Hanseniaspora isolated from spontaneous wine fermentations.</title>
        <authorList>
            <person name="Sternes P.R."/>
            <person name="Lee D."/>
            <person name="Kutyna D.R."/>
            <person name="Borneman A.R."/>
        </authorList>
    </citation>
    <scope>NUCLEOTIDE SEQUENCE [LARGE SCALE GENOMIC DNA]</scope>
    <source>
        <strain evidence="3">AWRI3578</strain>
    </source>
</reference>
<evidence type="ECO:0000313" key="3">
    <source>
        <dbReference type="Proteomes" id="UP000095605"/>
    </source>
</evidence>
<accession>A0A1E5RWR6</accession>
<protein>
    <submittedName>
        <fullName evidence="2">Uncharacterized protein</fullName>
    </submittedName>
</protein>
<dbReference type="AlphaFoldDB" id="A0A1E5RWR6"/>
<sequence length="247" mass="29656">MVLSLKAICQRNIIKLLESKRYALKSLFAFFKAIIFYRKLLLEILTEFYHIDNFKAYKQIKEDNQYKILLWLEEEDPLLMLYTNHIWKNFLTDLNSQFHYECPNKNENDADMILNMKYRSTLTKELRQTLTEFINNEKYVYKVSFLNKLNYIEQKKKKAKNILIKSQRKLDESKQMKGIILLNSIEDEKSKNNQKKVSRSKLYKKSLNEHKVGIKKFAPSETFFNTNENKNKQSSSKSQPRIKRVKL</sequence>
<evidence type="ECO:0000256" key="1">
    <source>
        <dbReference type="SAM" id="MobiDB-lite"/>
    </source>
</evidence>
<name>A0A1E5RWR6_9ASCO</name>
<evidence type="ECO:0000313" key="2">
    <source>
        <dbReference type="EMBL" id="OEJ91259.1"/>
    </source>
</evidence>
<comment type="caution">
    <text evidence="2">The sequence shown here is derived from an EMBL/GenBank/DDBJ whole genome shotgun (WGS) entry which is preliminary data.</text>
</comment>
<dbReference type="EMBL" id="LPNL01000002">
    <property type="protein sequence ID" value="OEJ91259.1"/>
    <property type="molecule type" value="Genomic_DNA"/>
</dbReference>
<dbReference type="Proteomes" id="UP000095605">
    <property type="component" value="Unassembled WGS sequence"/>
</dbReference>
<dbReference type="OrthoDB" id="3972444at2759"/>
<organism evidence="2 3">
    <name type="scientific">Hanseniaspora opuntiae</name>
    <dbReference type="NCBI Taxonomy" id="211096"/>
    <lineage>
        <taxon>Eukaryota</taxon>
        <taxon>Fungi</taxon>
        <taxon>Dikarya</taxon>
        <taxon>Ascomycota</taxon>
        <taxon>Saccharomycotina</taxon>
        <taxon>Saccharomycetes</taxon>
        <taxon>Saccharomycodales</taxon>
        <taxon>Saccharomycodaceae</taxon>
        <taxon>Hanseniaspora</taxon>
    </lineage>
</organism>
<keyword evidence="3" id="KW-1185">Reference proteome</keyword>